<dbReference type="STRING" id="662367.SAMN05216167_11527"/>
<dbReference type="OrthoDB" id="925905at2"/>
<dbReference type="InterPro" id="IPR000525">
    <property type="entry name" value="Initiator_Rep_WH1"/>
</dbReference>
<dbReference type="InterPro" id="IPR036390">
    <property type="entry name" value="WH_DNA-bd_sf"/>
</dbReference>
<dbReference type="RefSeq" id="WP_093831835.1">
    <property type="nucleotide sequence ID" value="NZ_FOLQ01000015.1"/>
</dbReference>
<dbReference type="Proteomes" id="UP000198598">
    <property type="component" value="Unassembled WGS sequence"/>
</dbReference>
<comment type="similarity">
    <text evidence="1">Belongs to the initiator RepB protein family.</text>
</comment>
<dbReference type="InterPro" id="IPR036388">
    <property type="entry name" value="WH-like_DNA-bd_sf"/>
</dbReference>
<evidence type="ECO:0000313" key="4">
    <source>
        <dbReference type="Proteomes" id="UP000198598"/>
    </source>
</evidence>
<evidence type="ECO:0000256" key="1">
    <source>
        <dbReference type="ARBA" id="ARBA00038283"/>
    </source>
</evidence>
<organism evidence="3 4">
    <name type="scientific">Spirosoma endophyticum</name>
    <dbReference type="NCBI Taxonomy" id="662367"/>
    <lineage>
        <taxon>Bacteria</taxon>
        <taxon>Pseudomonadati</taxon>
        <taxon>Bacteroidota</taxon>
        <taxon>Cytophagia</taxon>
        <taxon>Cytophagales</taxon>
        <taxon>Cytophagaceae</taxon>
        <taxon>Spirosoma</taxon>
    </lineage>
</organism>
<proteinExistence type="inferred from homology"/>
<sequence length="375" mass="43234">MAKISQDPAVQERGTQLTLDFVSTTVSSYPKPGKPTPATVPHSSNTLIREPLLLLEITKNFSLLERRLYILVLRELKNLQKIEREQIQPWTELRFQFHYSEIINGHTNASIKALVDKIRMRDISWTDHDNQTYKSVVIFPETEYQRNKGTIMLTMYHKVIPLFLDLSRGFSTYQLELALALTSDYAQVIYPYIARFRKTKVWRISIDEFRRIVRAEDKYKNFAHLRQNVIDPALAQINAMTDYKVKVKTKLQGRAIIGLEFSISYTSTLTEPEEVVSKEDIAQQLDFILGMEPTAAADYVARELSYYSSLTQDQKNQILAGGEKLMSFLRANLYVQTGNVNNPDAYMAEAVFHFKDKGRKSKELVYDAQPTGRVK</sequence>
<reference evidence="3 4" key="1">
    <citation type="submission" date="2016-10" db="EMBL/GenBank/DDBJ databases">
        <authorList>
            <person name="de Groot N.N."/>
        </authorList>
    </citation>
    <scope>NUCLEOTIDE SEQUENCE [LARGE SCALE GENOMIC DNA]</scope>
    <source>
        <strain evidence="3 4">DSM 26130</strain>
    </source>
</reference>
<dbReference type="Pfam" id="PF21205">
    <property type="entry name" value="Rep3_C"/>
    <property type="match status" value="1"/>
</dbReference>
<dbReference type="GO" id="GO:0006270">
    <property type="term" value="P:DNA replication initiation"/>
    <property type="evidence" value="ECO:0007669"/>
    <property type="project" value="InterPro"/>
</dbReference>
<protein>
    <submittedName>
        <fullName evidence="3">Initiator Replication protein</fullName>
    </submittedName>
</protein>
<dbReference type="Pfam" id="PF01051">
    <property type="entry name" value="Rep3_N"/>
    <property type="match status" value="1"/>
</dbReference>
<dbReference type="Gene3D" id="1.10.10.10">
    <property type="entry name" value="Winged helix-like DNA-binding domain superfamily/Winged helix DNA-binding domain"/>
    <property type="match status" value="2"/>
</dbReference>
<dbReference type="GO" id="GO:0003887">
    <property type="term" value="F:DNA-directed DNA polymerase activity"/>
    <property type="evidence" value="ECO:0007669"/>
    <property type="project" value="InterPro"/>
</dbReference>
<name>A0A1I2B949_9BACT</name>
<feature type="domain" description="Initiator Rep protein WH1" evidence="2">
    <location>
        <begin position="55"/>
        <end position="193"/>
    </location>
</feature>
<keyword evidence="4" id="KW-1185">Reference proteome</keyword>
<dbReference type="AlphaFoldDB" id="A0A1I2B949"/>
<dbReference type="SUPFAM" id="SSF46785">
    <property type="entry name" value="Winged helix' DNA-binding domain"/>
    <property type="match status" value="2"/>
</dbReference>
<evidence type="ECO:0000259" key="2">
    <source>
        <dbReference type="Pfam" id="PF01051"/>
    </source>
</evidence>
<dbReference type="EMBL" id="FOLQ01000015">
    <property type="protein sequence ID" value="SFE52606.1"/>
    <property type="molecule type" value="Genomic_DNA"/>
</dbReference>
<accession>A0A1I2B949</accession>
<evidence type="ECO:0000313" key="3">
    <source>
        <dbReference type="EMBL" id="SFE52606.1"/>
    </source>
</evidence>
<gene>
    <name evidence="3" type="ORF">SAMN05216167_11527</name>
</gene>